<organism evidence="6 7">
    <name type="scientific">Mangrovicoccus algicola</name>
    <dbReference type="NCBI Taxonomy" id="2771008"/>
    <lineage>
        <taxon>Bacteria</taxon>
        <taxon>Pseudomonadati</taxon>
        <taxon>Pseudomonadota</taxon>
        <taxon>Alphaproteobacteria</taxon>
        <taxon>Rhodobacterales</taxon>
        <taxon>Paracoccaceae</taxon>
        <taxon>Mangrovicoccus</taxon>
    </lineage>
</organism>
<evidence type="ECO:0000256" key="2">
    <source>
        <dbReference type="ARBA" id="ARBA00022801"/>
    </source>
</evidence>
<name>A0A8J7CVU0_9RHOB</name>
<dbReference type="PROSITE" id="PS00941">
    <property type="entry name" value="CARBOXYLESTERASE_B_2"/>
    <property type="match status" value="1"/>
</dbReference>
<proteinExistence type="inferred from homology"/>
<reference evidence="6" key="1">
    <citation type="submission" date="2020-09" db="EMBL/GenBank/DDBJ databases">
        <title>A novel bacterium of genus Mangrovicoccus, isolated from South China Sea.</title>
        <authorList>
            <person name="Huang H."/>
            <person name="Mo K."/>
            <person name="Hu Y."/>
        </authorList>
    </citation>
    <scope>NUCLEOTIDE SEQUENCE</scope>
    <source>
        <strain evidence="6">HB182678</strain>
    </source>
</reference>
<protein>
    <recommendedName>
        <fullName evidence="3">Carboxylic ester hydrolase</fullName>
        <ecNumber evidence="3">3.1.1.-</ecNumber>
    </recommendedName>
</protein>
<feature type="domain" description="Carboxylesterase type B" evidence="5">
    <location>
        <begin position="9"/>
        <end position="300"/>
    </location>
</feature>
<keyword evidence="7" id="KW-1185">Reference proteome</keyword>
<comment type="similarity">
    <text evidence="1 3">Belongs to the type-B carboxylesterase/lipase family.</text>
</comment>
<dbReference type="GO" id="GO:0016787">
    <property type="term" value="F:hydrolase activity"/>
    <property type="evidence" value="ECO:0007669"/>
    <property type="project" value="UniProtKB-KW"/>
</dbReference>
<comment type="caution">
    <text evidence="6">The sequence shown here is derived from an EMBL/GenBank/DDBJ whole genome shotgun (WGS) entry which is preliminary data.</text>
</comment>
<keyword evidence="2 3" id="KW-0378">Hydrolase</keyword>
<dbReference type="PANTHER" id="PTHR11559">
    <property type="entry name" value="CARBOXYLESTERASE"/>
    <property type="match status" value="1"/>
</dbReference>
<sequence>MLRGSQEAGTVRWLGIPYAAAPTGDLRWRAPRPPPPWQGLRDATRFAPDCMQAPVAADAAPIRTVPSEDCLYLNIWRPAAAGMDLPVIVWIHGGAFLTGGSSAAIHDGAALAGRGAVFVSLNYRLGRFGTFLHPALSRAEAPSGNFGLLDQIAALRWIREHIRAFGGDPGNVTLIGESAGGASVHYLMAAPGANGLFHRAAILSGMTGLRPGTATRPEMEAVGAAFARRHGIAGEGPEALAALRALPAEAVCGGLNWMTAADEAGQSWAGPWVDGRDLADPGPGAWAPIPVMIGATDDDLGGRTGYMIAGARRAADRLADAGHPVWSYRFAYLPESVAAAGAAGAGHASDVPFFLGTAARDPLIPAGPRDRAMAAAIGAHLFRFAQTGDPNGPGLPDWPRHRPGGDALMSFGRDGRGAAGPDPWAAEIDAAPPPRNPDPLGDLRGAG</sequence>
<dbReference type="AlphaFoldDB" id="A0A8J7CVU0"/>
<dbReference type="Pfam" id="PF00135">
    <property type="entry name" value="COesterase"/>
    <property type="match status" value="2"/>
</dbReference>
<evidence type="ECO:0000256" key="4">
    <source>
        <dbReference type="SAM" id="MobiDB-lite"/>
    </source>
</evidence>
<feature type="domain" description="Carboxylesterase type B" evidence="5">
    <location>
        <begin position="307"/>
        <end position="413"/>
    </location>
</feature>
<evidence type="ECO:0000313" key="6">
    <source>
        <dbReference type="EMBL" id="MBE3636867.1"/>
    </source>
</evidence>
<dbReference type="InterPro" id="IPR002018">
    <property type="entry name" value="CarbesteraseB"/>
</dbReference>
<dbReference type="InterPro" id="IPR029058">
    <property type="entry name" value="AB_hydrolase_fold"/>
</dbReference>
<accession>A0A8J7CVU0</accession>
<evidence type="ECO:0000256" key="1">
    <source>
        <dbReference type="ARBA" id="ARBA00005964"/>
    </source>
</evidence>
<dbReference type="EC" id="3.1.1.-" evidence="3"/>
<dbReference type="InterPro" id="IPR019819">
    <property type="entry name" value="Carboxylesterase_B_CS"/>
</dbReference>
<dbReference type="Gene3D" id="3.40.50.1820">
    <property type="entry name" value="alpha/beta hydrolase"/>
    <property type="match status" value="2"/>
</dbReference>
<evidence type="ECO:0000259" key="5">
    <source>
        <dbReference type="Pfam" id="PF00135"/>
    </source>
</evidence>
<dbReference type="SUPFAM" id="SSF53474">
    <property type="entry name" value="alpha/beta-Hydrolases"/>
    <property type="match status" value="1"/>
</dbReference>
<dbReference type="Proteomes" id="UP000609121">
    <property type="component" value="Unassembled WGS sequence"/>
</dbReference>
<dbReference type="PROSITE" id="PS00122">
    <property type="entry name" value="CARBOXYLESTERASE_B_1"/>
    <property type="match status" value="1"/>
</dbReference>
<feature type="region of interest" description="Disordered" evidence="4">
    <location>
        <begin position="388"/>
        <end position="447"/>
    </location>
</feature>
<evidence type="ECO:0000256" key="3">
    <source>
        <dbReference type="RuleBase" id="RU361235"/>
    </source>
</evidence>
<gene>
    <name evidence="6" type="ORF">ICN82_01455</name>
</gene>
<dbReference type="InterPro" id="IPR019826">
    <property type="entry name" value="Carboxylesterase_B_AS"/>
</dbReference>
<dbReference type="EMBL" id="JACVXA010000003">
    <property type="protein sequence ID" value="MBE3636867.1"/>
    <property type="molecule type" value="Genomic_DNA"/>
</dbReference>
<dbReference type="InterPro" id="IPR050309">
    <property type="entry name" value="Type-B_Carboxylest/Lipase"/>
</dbReference>
<evidence type="ECO:0000313" key="7">
    <source>
        <dbReference type="Proteomes" id="UP000609121"/>
    </source>
</evidence>